<reference evidence="2" key="1">
    <citation type="journal article" date="2017" name="Science">
        <title>Giant viruses with an expanded complement of translation system components.</title>
        <authorList>
            <person name="Schulz F."/>
            <person name="Yutin N."/>
            <person name="Ivanova N.N."/>
            <person name="Ortega D.R."/>
            <person name="Lee T.K."/>
            <person name="Vierheilig J."/>
            <person name="Daims H."/>
            <person name="Horn M."/>
            <person name="Wagner M."/>
            <person name="Jensen G.J."/>
            <person name="Kyrpides N.C."/>
            <person name="Koonin E.V."/>
            <person name="Woyke T."/>
        </authorList>
    </citation>
    <scope>NUCLEOTIDE SEQUENCE</scope>
    <source>
        <strain evidence="2">ILV1</strain>
    </source>
</reference>
<dbReference type="SUPFAM" id="SSF50494">
    <property type="entry name" value="Trypsin-like serine proteases"/>
    <property type="match status" value="1"/>
</dbReference>
<sequence>MEKNKLSSDVSGIPGIPGIPGILESLCHQNIIQSNRPIVKKINSGTIFRINDKNFILTCYHCINNSYDNTWILANNKYKCSVVCTAPELELGILSIDDKLPYHIYDELECSFLNLKDQKLTIEMTNIDKYLNSGKCSKINMTCTFQDIVQSGHLSLNIPKMPFIRITLNKKINDISQLSGMSGSVIKSKRGKIIGIISSVIDTYIYVVPSIIIKRFIDEFKINNHFKGICPLAIKYSPCMFDPHELKSKSIYGILITNNYGIKNNLLKNDVIVQINEKSIDKYSRIYDFNTKSLIDFNVYIMLNFQYGSQIPLKIARLKKGSTTIYKEKDIILDARTLNSLKYIPIESNKKIYEFANMKFIELSEDIINYYIDSEIITCKSIGDKYIDTPYRNANNYVVIMFDIDKTQLYLEIKETVTDIGLPITPIKDKQFSFTVIKKINNNIINSIEDVIRNTSNIDDVIINAKIHDYGKLNIVVRNNNITNIVKRK</sequence>
<evidence type="ECO:0000313" key="2">
    <source>
        <dbReference type="EMBL" id="ARF09816.1"/>
    </source>
</evidence>
<gene>
    <name evidence="2" type="ORF">Indivirus_3_65</name>
</gene>
<dbReference type="GO" id="GO:0016787">
    <property type="term" value="F:hydrolase activity"/>
    <property type="evidence" value="ECO:0007669"/>
    <property type="project" value="UniProtKB-KW"/>
</dbReference>
<dbReference type="EMBL" id="KY684087">
    <property type="protein sequence ID" value="ARF09816.1"/>
    <property type="molecule type" value="Genomic_DNA"/>
</dbReference>
<organism evidence="2">
    <name type="scientific">Indivirus ILV1</name>
    <dbReference type="NCBI Taxonomy" id="1977633"/>
    <lineage>
        <taxon>Viruses</taxon>
        <taxon>Varidnaviria</taxon>
        <taxon>Bamfordvirae</taxon>
        <taxon>Nucleocytoviricota</taxon>
        <taxon>Megaviricetes</taxon>
        <taxon>Imitervirales</taxon>
        <taxon>Mimiviridae</taxon>
        <taxon>Klosneuvirinae</taxon>
        <taxon>Indivirus</taxon>
    </lineage>
</organism>
<evidence type="ECO:0000256" key="1">
    <source>
        <dbReference type="ARBA" id="ARBA00022801"/>
    </source>
</evidence>
<dbReference type="InterPro" id="IPR009003">
    <property type="entry name" value="Peptidase_S1_PA"/>
</dbReference>
<dbReference type="InterPro" id="IPR043504">
    <property type="entry name" value="Peptidase_S1_PA_chymotrypsin"/>
</dbReference>
<name>A0A1V0SDM4_9VIRU</name>
<protein>
    <submittedName>
        <fullName evidence="2">Uncharacterized protein</fullName>
    </submittedName>
</protein>
<dbReference type="Gene3D" id="2.40.10.10">
    <property type="entry name" value="Trypsin-like serine proteases"/>
    <property type="match status" value="2"/>
</dbReference>
<keyword evidence="1" id="KW-0378">Hydrolase</keyword>
<accession>A0A1V0SDM4</accession>
<proteinExistence type="predicted"/>